<dbReference type="InterPro" id="IPR023214">
    <property type="entry name" value="HAD_sf"/>
</dbReference>
<evidence type="ECO:0000256" key="10">
    <source>
        <dbReference type="RuleBase" id="RU362081"/>
    </source>
</evidence>
<evidence type="ECO:0000256" key="3">
    <source>
        <dbReference type="ARBA" id="ARBA00022539"/>
    </source>
</evidence>
<dbReference type="InterPro" id="IPR036412">
    <property type="entry name" value="HAD-like_sf"/>
</dbReference>
<dbReference type="PROSITE" id="PS00154">
    <property type="entry name" value="ATPASE_E1_E2"/>
    <property type="match status" value="1"/>
</dbReference>
<dbReference type="CDD" id="cd07550">
    <property type="entry name" value="P-type_ATPase_HM"/>
    <property type="match status" value="1"/>
</dbReference>
<dbReference type="OrthoDB" id="9813266at2"/>
<name>A0A0F2CUI6_STRCR</name>
<dbReference type="NCBIfam" id="TIGR01525">
    <property type="entry name" value="ATPase-IB_hvy"/>
    <property type="match status" value="1"/>
</dbReference>
<dbReference type="Pfam" id="PF00122">
    <property type="entry name" value="E1-E2_ATPase"/>
    <property type="match status" value="1"/>
</dbReference>
<dbReference type="EC" id="7.2.2.21" evidence="8"/>
<keyword evidence="3" id="KW-0104">Cadmium</keyword>
<dbReference type="Proteomes" id="UP000272213">
    <property type="component" value="Unassembled WGS sequence"/>
</dbReference>
<dbReference type="Gene3D" id="3.40.1110.10">
    <property type="entry name" value="Calcium-transporting ATPase, cytoplasmic domain N"/>
    <property type="match status" value="1"/>
</dbReference>
<evidence type="ECO:0000256" key="1">
    <source>
        <dbReference type="ARBA" id="ARBA00004141"/>
    </source>
</evidence>
<evidence type="ECO:0000256" key="9">
    <source>
        <dbReference type="ARBA" id="ARBA00049338"/>
    </source>
</evidence>
<comment type="similarity">
    <text evidence="2 10">Belongs to the cation transport ATPase (P-type) (TC 3.A.3) family. Type IB subfamily.</text>
</comment>
<feature type="domain" description="P-type ATPase A" evidence="11">
    <location>
        <begin position="194"/>
        <end position="291"/>
    </location>
</feature>
<evidence type="ECO:0000259" key="11">
    <source>
        <dbReference type="Pfam" id="PF00122"/>
    </source>
</evidence>
<dbReference type="GO" id="GO:0008551">
    <property type="term" value="F:P-type cadmium transporter activity"/>
    <property type="evidence" value="ECO:0007669"/>
    <property type="project" value="UniProtKB-EC"/>
</dbReference>
<dbReference type="PANTHER" id="PTHR48085">
    <property type="entry name" value="CADMIUM/ZINC-TRANSPORTING ATPASE HMA2-RELATED"/>
    <property type="match status" value="1"/>
</dbReference>
<dbReference type="RefSeq" id="WP_045498148.1">
    <property type="nucleotide sequence ID" value="NZ_JALDWH010000004.1"/>
</dbReference>
<dbReference type="Gene3D" id="2.70.150.10">
    <property type="entry name" value="Calcium-transporting ATPase, cytoplasmic transduction domain A"/>
    <property type="match status" value="1"/>
</dbReference>
<dbReference type="PRINTS" id="PR00119">
    <property type="entry name" value="CATATPASE"/>
</dbReference>
<keyword evidence="4" id="KW-0812">Transmembrane</keyword>
<dbReference type="InterPro" id="IPR059000">
    <property type="entry name" value="ATPase_P-type_domA"/>
</dbReference>
<sequence length="692" mass="78286">MSFKVLHRGYQHIRLSSSFSLTLDIQDYLRSLARDEKGIESIQFYMDQQHFTLRIKEGFSVLDNAEAFLKRIDKGKVSELMTLPIRREESAYSIVSGAAIKRILFRSFVPYPIRYIWTCYQAFGYIREAYQTLARKELTMEVLDCSAILLSLFMNQSKTASNIMFMLDLGNHLDQWSLKKTATDLEQSLLAKESDVFLVQGDTVVSIKSSDVQIGDVLVLSQGNEILFDGQVVSGLGMVNESSLTGESFPVEKRESDLVCANTVLETGELRIRVTDNQMNSRILQLIELMKKSEENKKTKQRYFIKMADKVVKYNFLGAGLTYLLTGSFSKAISFLLVDFSCALKISTPVAYLTAIKEGLNREMVIKDGDVLEKYLEVDTFLFDKTGTITTSYPIVEKVLPFGDYSEEDILRISACLEEHIYHPIANAIVKQAEIEGIEHEEMHGKLQYIASKGIKSHIDGESVVIGNFVLMQDEQINISPEQNALIEEYKNHYNLLFLGYRNDLIGMFCIHTPLRKEAKVALEKLKAQGKKLILATGDTLVRTEELVKDLPFDQVYTDLKPDGKFELVQELQQSGHAVLMVGDGLNDSAALTLADIGVVMNESADISKQMSDILLLDNRLDFFEELDSLSSSLQKLIQKNIQETIVVNSSLIGFGLFNWLSPSNLSILHNLTTLRIVLRSLSVKNRYVRRF</sequence>
<dbReference type="AlphaFoldDB" id="A0A0F2CUI6"/>
<evidence type="ECO:0000256" key="7">
    <source>
        <dbReference type="ARBA" id="ARBA00023136"/>
    </source>
</evidence>
<keyword evidence="5" id="KW-1278">Translocase</keyword>
<reference evidence="15 16" key="1">
    <citation type="submission" date="2018-11" db="EMBL/GenBank/DDBJ databases">
        <title>Species Designations Belie Phenotypic and Genotypic Heterogeneity in Oral Streptococci.</title>
        <authorList>
            <person name="Velsko I."/>
        </authorList>
    </citation>
    <scope>NUCLEOTIDE SEQUENCE [LARGE SCALE GENOMIC DNA]</scope>
    <source>
        <strain evidence="13 16">A54</strain>
        <strain evidence="12 15">BCA6</strain>
        <strain evidence="14 17">BCC13</strain>
    </source>
</reference>
<dbReference type="SFLD" id="SFLDG00002">
    <property type="entry name" value="C1.7:_P-type_atpase_like"/>
    <property type="match status" value="1"/>
</dbReference>
<dbReference type="SFLD" id="SFLDF00027">
    <property type="entry name" value="p-type_atpase"/>
    <property type="match status" value="1"/>
</dbReference>
<keyword evidence="10" id="KW-1003">Cell membrane</keyword>
<gene>
    <name evidence="12" type="primary">copA_1</name>
    <name evidence="14" type="ORF">D8790_06280</name>
    <name evidence="13" type="ORF">D8794_05990</name>
    <name evidence="12" type="ORF">D8798_07895</name>
</gene>
<keyword evidence="10" id="KW-0067">ATP-binding</keyword>
<accession>A0A0F2CUI6</accession>
<dbReference type="EMBL" id="RJPQ01000006">
    <property type="protein sequence ID" value="RSJ85854.1"/>
    <property type="molecule type" value="Genomic_DNA"/>
</dbReference>
<dbReference type="EMBL" id="RJPU01000003">
    <property type="protein sequence ID" value="RSJ95355.1"/>
    <property type="molecule type" value="Genomic_DNA"/>
</dbReference>
<evidence type="ECO:0000313" key="17">
    <source>
        <dbReference type="Proteomes" id="UP000278843"/>
    </source>
</evidence>
<comment type="caution">
    <text evidence="12">The sequence shown here is derived from an EMBL/GenBank/DDBJ whole genome shotgun (WGS) entry which is preliminary data.</text>
</comment>
<evidence type="ECO:0000313" key="16">
    <source>
        <dbReference type="Proteomes" id="UP000277890"/>
    </source>
</evidence>
<dbReference type="InterPro" id="IPR001757">
    <property type="entry name" value="P_typ_ATPase"/>
</dbReference>
<dbReference type="InterPro" id="IPR018303">
    <property type="entry name" value="ATPase_P-typ_P_site"/>
</dbReference>
<evidence type="ECO:0000313" key="14">
    <source>
        <dbReference type="EMBL" id="RSJ95355.1"/>
    </source>
</evidence>
<keyword evidence="12" id="KW-0378">Hydrolase</keyword>
<dbReference type="Gene3D" id="3.40.50.1000">
    <property type="entry name" value="HAD superfamily/HAD-like"/>
    <property type="match status" value="1"/>
</dbReference>
<keyword evidence="7" id="KW-0472">Membrane</keyword>
<comment type="catalytic activity">
    <reaction evidence="9">
        <text>Cd(2+)(in) + ATP + H2O = Cd(2+)(out) + ADP + phosphate + H(+)</text>
        <dbReference type="Rhea" id="RHEA:12132"/>
        <dbReference type="ChEBI" id="CHEBI:15377"/>
        <dbReference type="ChEBI" id="CHEBI:15378"/>
        <dbReference type="ChEBI" id="CHEBI:30616"/>
        <dbReference type="ChEBI" id="CHEBI:43474"/>
        <dbReference type="ChEBI" id="CHEBI:48775"/>
        <dbReference type="ChEBI" id="CHEBI:456216"/>
        <dbReference type="EC" id="7.2.2.21"/>
    </reaction>
</comment>
<evidence type="ECO:0000256" key="8">
    <source>
        <dbReference type="ARBA" id="ARBA00039103"/>
    </source>
</evidence>
<evidence type="ECO:0000313" key="15">
    <source>
        <dbReference type="Proteomes" id="UP000272213"/>
    </source>
</evidence>
<dbReference type="Pfam" id="PF00702">
    <property type="entry name" value="Hydrolase"/>
    <property type="match status" value="1"/>
</dbReference>
<dbReference type="PANTHER" id="PTHR48085:SF5">
    <property type="entry name" value="CADMIUM_ZINC-TRANSPORTING ATPASE HMA4-RELATED"/>
    <property type="match status" value="1"/>
</dbReference>
<dbReference type="SFLD" id="SFLDS00003">
    <property type="entry name" value="Haloacid_Dehalogenase"/>
    <property type="match status" value="1"/>
</dbReference>
<comment type="subcellular location">
    <subcellularLocation>
        <location evidence="10">Cell membrane</location>
    </subcellularLocation>
    <subcellularLocation>
        <location evidence="1">Membrane</location>
        <topology evidence="1">Multi-pass membrane protein</topology>
    </subcellularLocation>
</comment>
<dbReference type="SUPFAM" id="SSF56784">
    <property type="entry name" value="HAD-like"/>
    <property type="match status" value="1"/>
</dbReference>
<dbReference type="SUPFAM" id="SSF81653">
    <property type="entry name" value="Calcium ATPase, transduction domain A"/>
    <property type="match status" value="1"/>
</dbReference>
<evidence type="ECO:0000313" key="13">
    <source>
        <dbReference type="EMBL" id="RSJ85854.1"/>
    </source>
</evidence>
<evidence type="ECO:0000313" key="12">
    <source>
        <dbReference type="EMBL" id="RSJ75738.1"/>
    </source>
</evidence>
<dbReference type="InterPro" id="IPR051014">
    <property type="entry name" value="Cation_Transport_ATPase_IB"/>
</dbReference>
<protein>
    <recommendedName>
        <fullName evidence="8">Cd(2+)-exporting ATPase</fullName>
        <ecNumber evidence="8">7.2.2.21</ecNumber>
    </recommendedName>
</protein>
<keyword evidence="10" id="KW-0479">Metal-binding</keyword>
<dbReference type="NCBIfam" id="TIGR01494">
    <property type="entry name" value="ATPase_P-type"/>
    <property type="match status" value="1"/>
</dbReference>
<proteinExistence type="inferred from homology"/>
<dbReference type="EMBL" id="RJPM01000007">
    <property type="protein sequence ID" value="RSJ75738.1"/>
    <property type="molecule type" value="Genomic_DNA"/>
</dbReference>
<dbReference type="Proteomes" id="UP000277890">
    <property type="component" value="Unassembled WGS sequence"/>
</dbReference>
<dbReference type="InterPro" id="IPR008250">
    <property type="entry name" value="ATPase_P-typ_transduc_dom_A_sf"/>
</dbReference>
<dbReference type="InterPro" id="IPR027256">
    <property type="entry name" value="P-typ_ATPase_IB"/>
</dbReference>
<evidence type="ECO:0000256" key="2">
    <source>
        <dbReference type="ARBA" id="ARBA00006024"/>
    </source>
</evidence>
<dbReference type="GO" id="GO:0005524">
    <property type="term" value="F:ATP binding"/>
    <property type="evidence" value="ECO:0007669"/>
    <property type="project" value="UniProtKB-UniRule"/>
</dbReference>
<dbReference type="GO" id="GO:0046872">
    <property type="term" value="F:metal ion binding"/>
    <property type="evidence" value="ECO:0007669"/>
    <property type="project" value="UniProtKB-KW"/>
</dbReference>
<dbReference type="GO" id="GO:0016887">
    <property type="term" value="F:ATP hydrolysis activity"/>
    <property type="evidence" value="ECO:0007669"/>
    <property type="project" value="InterPro"/>
</dbReference>
<evidence type="ECO:0000256" key="4">
    <source>
        <dbReference type="ARBA" id="ARBA00022692"/>
    </source>
</evidence>
<dbReference type="InterPro" id="IPR044492">
    <property type="entry name" value="P_typ_ATPase_HD_dom"/>
</dbReference>
<evidence type="ECO:0000256" key="5">
    <source>
        <dbReference type="ARBA" id="ARBA00022967"/>
    </source>
</evidence>
<keyword evidence="6" id="KW-1133">Transmembrane helix</keyword>
<dbReference type="Proteomes" id="UP000278843">
    <property type="component" value="Unassembled WGS sequence"/>
</dbReference>
<dbReference type="GO" id="GO:0005886">
    <property type="term" value="C:plasma membrane"/>
    <property type="evidence" value="ECO:0007669"/>
    <property type="project" value="UniProtKB-SubCell"/>
</dbReference>
<evidence type="ECO:0000256" key="6">
    <source>
        <dbReference type="ARBA" id="ARBA00022989"/>
    </source>
</evidence>
<organism evidence="12 15">
    <name type="scientific">Streptococcus cristatus</name>
    <dbReference type="NCBI Taxonomy" id="45634"/>
    <lineage>
        <taxon>Bacteria</taxon>
        <taxon>Bacillati</taxon>
        <taxon>Bacillota</taxon>
        <taxon>Bacilli</taxon>
        <taxon>Lactobacillales</taxon>
        <taxon>Streptococcaceae</taxon>
        <taxon>Streptococcus</taxon>
    </lineage>
</organism>
<keyword evidence="10" id="KW-0547">Nucleotide-binding</keyword>
<dbReference type="InterPro" id="IPR023299">
    <property type="entry name" value="ATPase_P-typ_cyto_dom_N"/>
</dbReference>